<dbReference type="RefSeq" id="WP_013934206.1">
    <property type="nucleotide sequence ID" value="NC_015709.1"/>
</dbReference>
<keyword evidence="7 9" id="KW-0472">Membrane</keyword>
<dbReference type="GO" id="GO:0005886">
    <property type="term" value="C:plasma membrane"/>
    <property type="evidence" value="ECO:0007669"/>
    <property type="project" value="UniProtKB-SubCell"/>
</dbReference>
<keyword evidence="11" id="KW-0449">Lipoprotein</keyword>
<feature type="domain" description="CN hydrolase" evidence="10">
    <location>
        <begin position="249"/>
        <end position="493"/>
    </location>
</feature>
<feature type="transmembrane region" description="Helical" evidence="9">
    <location>
        <begin position="213"/>
        <end position="232"/>
    </location>
</feature>
<feature type="transmembrane region" description="Helical" evidence="9">
    <location>
        <begin position="20"/>
        <end position="37"/>
    </location>
</feature>
<dbReference type="GO" id="GO:0016410">
    <property type="term" value="F:N-acyltransferase activity"/>
    <property type="evidence" value="ECO:0007669"/>
    <property type="project" value="UniProtKB-UniRule"/>
</dbReference>
<dbReference type="Proteomes" id="UP000000491">
    <property type="component" value="Chromosome"/>
</dbReference>
<evidence type="ECO:0000313" key="12">
    <source>
        <dbReference type="Proteomes" id="UP000000491"/>
    </source>
</evidence>
<evidence type="ECO:0000256" key="5">
    <source>
        <dbReference type="ARBA" id="ARBA00022692"/>
    </source>
</evidence>
<comment type="pathway">
    <text evidence="9">Protein modification; lipoprotein biosynthesis (N-acyl transfer).</text>
</comment>
<dbReference type="Gene3D" id="3.60.110.10">
    <property type="entry name" value="Carbon-nitrogen hydrolase"/>
    <property type="match status" value="1"/>
</dbReference>
<evidence type="ECO:0000256" key="3">
    <source>
        <dbReference type="ARBA" id="ARBA00022475"/>
    </source>
</evidence>
<dbReference type="CDD" id="cd07571">
    <property type="entry name" value="ALP_N-acyl_transferase"/>
    <property type="match status" value="1"/>
</dbReference>
<dbReference type="STRING" id="579138.Zymop_0911"/>
<dbReference type="PATRIC" id="fig|579138.3.peg.960"/>
<sequence>MIWILAFLSGLGAAFGLQPYNLWPLSFVALALWLALLRQSKTNRQVFFLGWFFAFGYFWLGLDWIAQAFTHQANMPSWLGFIAVPLLSCYLSCYLALGTLAARYFIAAVHSPFSAWKRANLSTIPIWRWTLVVAGCWTISEWIKSWLFAGFPWNPLGVIWLNLLPVAEIARWIGSYALSAMAILVAGALLSLYEIIFPNRTKRLFPAQGWSRFLPAILIIMPIVAWTLIAGYDVRWLWSDKKLIHLVIVQPNIPQDEKADTRYQARHAAIFTRLSGKAEPYPRMILWPEDAVQTYLEEDPFTRTHLSEILAPRDLLLLGGDALVSNDEGRIIAVRNSLFVLNAKGILVKRYDKANLVPFGEFMPFRHWASYLGLARLVPGDLDFIPGPGAESFNFKDFGSVGIQICYEIVFSGRVVDRFHRPDFIFNLSNDSWFGVSGPPQHLAQARLRAIEEGLPIARATSTGISALIDAEGHIIDQLPVNRAGRLSVVVPPAMQPTFFARYGNRISLIFAMSLLLITLLGRIKAR</sequence>
<evidence type="ECO:0000256" key="2">
    <source>
        <dbReference type="ARBA" id="ARBA00010065"/>
    </source>
</evidence>
<evidence type="ECO:0000313" key="11">
    <source>
        <dbReference type="EMBL" id="AEI37810.1"/>
    </source>
</evidence>
<dbReference type="eggNOG" id="COG0815">
    <property type="taxonomic scope" value="Bacteria"/>
</dbReference>
<protein>
    <recommendedName>
        <fullName evidence="9">Apolipoprotein N-acyltransferase</fullName>
        <shortName evidence="9">ALP N-acyltransferase</shortName>
        <ecNumber evidence="9">2.3.1.269</ecNumber>
    </recommendedName>
</protein>
<evidence type="ECO:0000259" key="10">
    <source>
        <dbReference type="PROSITE" id="PS50263"/>
    </source>
</evidence>
<dbReference type="EC" id="2.3.1.269" evidence="9"/>
<keyword evidence="3 9" id="KW-1003">Cell membrane</keyword>
<feature type="transmembrane region" description="Helical" evidence="9">
    <location>
        <begin position="126"/>
        <end position="149"/>
    </location>
</feature>
<keyword evidence="6 9" id="KW-1133">Transmembrane helix</keyword>
<comment type="function">
    <text evidence="9">Catalyzes the phospholipid dependent N-acylation of the N-terminal cysteine of apolipoprotein, the last step in lipoprotein maturation.</text>
</comment>
<evidence type="ECO:0000256" key="8">
    <source>
        <dbReference type="ARBA" id="ARBA00023315"/>
    </source>
</evidence>
<dbReference type="SUPFAM" id="SSF56317">
    <property type="entry name" value="Carbon-nitrogen hydrolase"/>
    <property type="match status" value="1"/>
</dbReference>
<comment type="similarity">
    <text evidence="2 9">Belongs to the CN hydrolase family. Apolipoprotein N-acyltransferase subfamily.</text>
</comment>
<evidence type="ECO:0000256" key="1">
    <source>
        <dbReference type="ARBA" id="ARBA00004651"/>
    </source>
</evidence>
<dbReference type="UniPathway" id="UPA00666"/>
<evidence type="ECO:0000256" key="6">
    <source>
        <dbReference type="ARBA" id="ARBA00022989"/>
    </source>
</evidence>
<keyword evidence="5 9" id="KW-0812">Transmembrane</keyword>
<feature type="transmembrane region" description="Helical" evidence="9">
    <location>
        <begin position="78"/>
        <end position="106"/>
    </location>
</feature>
<evidence type="ECO:0000256" key="9">
    <source>
        <dbReference type="HAMAP-Rule" id="MF_01148"/>
    </source>
</evidence>
<dbReference type="GO" id="GO:0042158">
    <property type="term" value="P:lipoprotein biosynthetic process"/>
    <property type="evidence" value="ECO:0007669"/>
    <property type="project" value="UniProtKB-UniRule"/>
</dbReference>
<name>F8ESN5_ZYMMT</name>
<accession>F8ESN5</accession>
<keyword evidence="8 9" id="KW-0012">Acyltransferase</keyword>
<dbReference type="InterPro" id="IPR036526">
    <property type="entry name" value="C-N_Hydrolase_sf"/>
</dbReference>
<feature type="transmembrane region" description="Helical" evidence="9">
    <location>
        <begin position="169"/>
        <end position="193"/>
    </location>
</feature>
<dbReference type="PANTHER" id="PTHR38686">
    <property type="entry name" value="APOLIPOPROTEIN N-ACYLTRANSFERASE"/>
    <property type="match status" value="1"/>
</dbReference>
<organism evidence="11 12">
    <name type="scientific">Zymomonas mobilis subsp. pomaceae (strain ATCC 29192 / DSM 22645 / JCM 10191 / CCUG 17912 / NBRC 13757 / NCIMB 11200 / NRRL B-4491 / Barker I)</name>
    <dbReference type="NCBI Taxonomy" id="579138"/>
    <lineage>
        <taxon>Bacteria</taxon>
        <taxon>Pseudomonadati</taxon>
        <taxon>Pseudomonadota</taxon>
        <taxon>Alphaproteobacteria</taxon>
        <taxon>Sphingomonadales</taxon>
        <taxon>Zymomonadaceae</taxon>
        <taxon>Zymomonas</taxon>
    </lineage>
</organism>
<dbReference type="InterPro" id="IPR004563">
    <property type="entry name" value="Apolipo_AcylTrfase"/>
</dbReference>
<dbReference type="AlphaFoldDB" id="F8ESN5"/>
<proteinExistence type="inferred from homology"/>
<evidence type="ECO:0000256" key="4">
    <source>
        <dbReference type="ARBA" id="ARBA00022679"/>
    </source>
</evidence>
<dbReference type="EMBL" id="CP002865">
    <property type="protein sequence ID" value="AEI37810.1"/>
    <property type="molecule type" value="Genomic_DNA"/>
</dbReference>
<gene>
    <name evidence="9" type="primary">lnt</name>
    <name evidence="11" type="ordered locus">Zymop_0911</name>
</gene>
<dbReference type="HOGENOM" id="CLU_019563_3_1_5"/>
<dbReference type="InterPro" id="IPR003010">
    <property type="entry name" value="C-N_Hydrolase"/>
</dbReference>
<evidence type="ECO:0000256" key="7">
    <source>
        <dbReference type="ARBA" id="ARBA00023136"/>
    </source>
</evidence>
<keyword evidence="4 9" id="KW-0808">Transferase</keyword>
<feature type="transmembrane region" description="Helical" evidence="9">
    <location>
        <begin position="46"/>
        <end position="66"/>
    </location>
</feature>
<keyword evidence="9" id="KW-0997">Cell inner membrane</keyword>
<dbReference type="KEGG" id="zmp:Zymop_0911"/>
<reference evidence="11 12" key="1">
    <citation type="journal article" date="2011" name="J. Bacteriol.">
        <title>Genome sequence of the ethanol-producing Zymomonas mobilis subsp. pomaceae lectotype strain ATCC 29192.</title>
        <authorList>
            <person name="Kouvelis V.N."/>
            <person name="Davenport K.W."/>
            <person name="Brettin T.S."/>
            <person name="Bruce D."/>
            <person name="Detter C."/>
            <person name="Han C.S."/>
            <person name="Nolan M."/>
            <person name="Tapia R."/>
            <person name="Damoulaki A."/>
            <person name="Kyrpides N.C."/>
            <person name="Typas M.A."/>
            <person name="Pappas K.M."/>
        </authorList>
    </citation>
    <scope>NUCLEOTIDE SEQUENCE [LARGE SCALE GENOMIC DNA]</scope>
    <source>
        <strain evidence="12">ATCC 29192 / DSM 22645 / JCM 10191 / CCUG 17912 / NBRC 13757 / NCIMB 11200 / NRRL B-4491 / Barker I</strain>
    </source>
</reference>
<feature type="transmembrane region" description="Helical" evidence="9">
    <location>
        <begin position="503"/>
        <end position="522"/>
    </location>
</feature>
<comment type="catalytic activity">
    <reaction evidence="9">
        <text>N-terminal S-1,2-diacyl-sn-glyceryl-L-cysteinyl-[lipoprotein] + a glycerophospholipid = N-acyl-S-1,2-diacyl-sn-glyceryl-L-cysteinyl-[lipoprotein] + a 2-acyl-sn-glycero-3-phospholipid + H(+)</text>
        <dbReference type="Rhea" id="RHEA:48228"/>
        <dbReference type="Rhea" id="RHEA-COMP:14681"/>
        <dbReference type="Rhea" id="RHEA-COMP:14684"/>
        <dbReference type="ChEBI" id="CHEBI:15378"/>
        <dbReference type="ChEBI" id="CHEBI:136912"/>
        <dbReference type="ChEBI" id="CHEBI:140656"/>
        <dbReference type="ChEBI" id="CHEBI:140657"/>
        <dbReference type="ChEBI" id="CHEBI:140660"/>
        <dbReference type="EC" id="2.3.1.269"/>
    </reaction>
</comment>
<dbReference type="Pfam" id="PF20154">
    <property type="entry name" value="LNT_N"/>
    <property type="match status" value="1"/>
</dbReference>
<dbReference type="HAMAP" id="MF_01148">
    <property type="entry name" value="Lnt"/>
    <property type="match status" value="1"/>
</dbReference>
<dbReference type="InterPro" id="IPR045378">
    <property type="entry name" value="LNT_N"/>
</dbReference>
<dbReference type="NCBIfam" id="TIGR00546">
    <property type="entry name" value="lnt"/>
    <property type="match status" value="1"/>
</dbReference>
<dbReference type="Pfam" id="PF00795">
    <property type="entry name" value="CN_hydrolase"/>
    <property type="match status" value="1"/>
</dbReference>
<comment type="subcellular location">
    <subcellularLocation>
        <location evidence="9">Cell inner membrane</location>
        <topology evidence="9">Multi-pass membrane protein</topology>
    </subcellularLocation>
    <subcellularLocation>
        <location evidence="1">Cell membrane</location>
        <topology evidence="1">Multi-pass membrane protein</topology>
    </subcellularLocation>
</comment>
<dbReference type="PANTHER" id="PTHR38686:SF1">
    <property type="entry name" value="APOLIPOPROTEIN N-ACYLTRANSFERASE"/>
    <property type="match status" value="1"/>
</dbReference>
<dbReference type="PROSITE" id="PS50263">
    <property type="entry name" value="CN_HYDROLASE"/>
    <property type="match status" value="1"/>
</dbReference>